<dbReference type="EMBL" id="JBDFQZ010000012">
    <property type="protein sequence ID" value="KAK9672259.1"/>
    <property type="molecule type" value="Genomic_DNA"/>
</dbReference>
<dbReference type="Proteomes" id="UP001443914">
    <property type="component" value="Unassembled WGS sequence"/>
</dbReference>
<comment type="caution">
    <text evidence="1">The sequence shown here is derived from an EMBL/GenBank/DDBJ whole genome shotgun (WGS) entry which is preliminary data.</text>
</comment>
<keyword evidence="2" id="KW-1185">Reference proteome</keyword>
<reference evidence="1" key="1">
    <citation type="submission" date="2024-03" db="EMBL/GenBank/DDBJ databases">
        <title>WGS assembly of Saponaria officinalis var. Norfolk2.</title>
        <authorList>
            <person name="Jenkins J."/>
            <person name="Shu S."/>
            <person name="Grimwood J."/>
            <person name="Barry K."/>
            <person name="Goodstein D."/>
            <person name="Schmutz J."/>
            <person name="Leebens-Mack J."/>
            <person name="Osbourn A."/>
        </authorList>
    </citation>
    <scope>NUCLEOTIDE SEQUENCE [LARGE SCALE GENOMIC DNA]</scope>
    <source>
        <strain evidence="1">JIC</strain>
    </source>
</reference>
<protein>
    <submittedName>
        <fullName evidence="1">Uncharacterized protein</fullName>
    </submittedName>
</protein>
<accession>A0AAW1H881</accession>
<dbReference type="AlphaFoldDB" id="A0AAW1H881"/>
<name>A0AAW1H881_SAPOF</name>
<sequence>MHPNGNVEFFCSPNISANTCTSLLIHVPYEVNIFPRHTLPRQNPPDDVSWYSIICLFQINKNHMQVFLLDPMLFHQLSHDMNCIHSRPSGHKSKLVIRDVYTFPKPLLDYPLP</sequence>
<proteinExistence type="predicted"/>
<gene>
    <name evidence="1" type="ORF">RND81_12G087400</name>
</gene>
<evidence type="ECO:0000313" key="1">
    <source>
        <dbReference type="EMBL" id="KAK9672259.1"/>
    </source>
</evidence>
<evidence type="ECO:0000313" key="2">
    <source>
        <dbReference type="Proteomes" id="UP001443914"/>
    </source>
</evidence>
<organism evidence="1 2">
    <name type="scientific">Saponaria officinalis</name>
    <name type="common">Common soapwort</name>
    <name type="synonym">Lychnis saponaria</name>
    <dbReference type="NCBI Taxonomy" id="3572"/>
    <lineage>
        <taxon>Eukaryota</taxon>
        <taxon>Viridiplantae</taxon>
        <taxon>Streptophyta</taxon>
        <taxon>Embryophyta</taxon>
        <taxon>Tracheophyta</taxon>
        <taxon>Spermatophyta</taxon>
        <taxon>Magnoliopsida</taxon>
        <taxon>eudicotyledons</taxon>
        <taxon>Gunneridae</taxon>
        <taxon>Pentapetalae</taxon>
        <taxon>Caryophyllales</taxon>
        <taxon>Caryophyllaceae</taxon>
        <taxon>Caryophylleae</taxon>
        <taxon>Saponaria</taxon>
    </lineage>
</organism>